<dbReference type="InterPro" id="IPR016161">
    <property type="entry name" value="Ald_DH/histidinol_DH"/>
</dbReference>
<evidence type="ECO:0000256" key="3">
    <source>
        <dbReference type="ARBA" id="ARBA00023027"/>
    </source>
</evidence>
<feature type="domain" description="Aldehyde dehydrogenase" evidence="8">
    <location>
        <begin position="5"/>
        <end position="427"/>
    </location>
</feature>
<evidence type="ECO:0000256" key="6">
    <source>
        <dbReference type="PROSITE-ProRule" id="PRU10007"/>
    </source>
</evidence>
<dbReference type="GO" id="GO:0005737">
    <property type="term" value="C:cytoplasm"/>
    <property type="evidence" value="ECO:0007669"/>
    <property type="project" value="TreeGrafter"/>
</dbReference>
<evidence type="ECO:0000256" key="2">
    <source>
        <dbReference type="ARBA" id="ARBA00023002"/>
    </source>
</evidence>
<dbReference type="Pfam" id="PF00171">
    <property type="entry name" value="Aldedh"/>
    <property type="match status" value="1"/>
</dbReference>
<dbReference type="PANTHER" id="PTHR43570">
    <property type="entry name" value="ALDEHYDE DEHYDROGENASE"/>
    <property type="match status" value="1"/>
</dbReference>
<dbReference type="AlphaFoldDB" id="A0A6F9D6R3"/>
<evidence type="ECO:0000256" key="7">
    <source>
        <dbReference type="RuleBase" id="RU003345"/>
    </source>
</evidence>
<dbReference type="Gene3D" id="3.40.309.10">
    <property type="entry name" value="Aldehyde Dehydrogenase, Chain A, domain 2"/>
    <property type="match status" value="1"/>
</dbReference>
<proteinExistence type="evidence at transcript level"/>
<name>A0A6F9D6R3_9ASCI</name>
<comment type="similarity">
    <text evidence="1 4 7">Belongs to the aldehyde dehydrogenase family.</text>
</comment>
<dbReference type="PROSITE" id="PS00687">
    <property type="entry name" value="ALDEHYDE_DEHYDR_GLU"/>
    <property type="match status" value="1"/>
</dbReference>
<dbReference type="InterPro" id="IPR015590">
    <property type="entry name" value="Aldehyde_DH_dom"/>
</dbReference>
<dbReference type="SUPFAM" id="SSF53720">
    <property type="entry name" value="ALDH-like"/>
    <property type="match status" value="1"/>
</dbReference>
<sequence>MCAAKLVENVRQSFRSGVTKPIDWRIKQLNGIVKLVNENEQLLIQAVLRDIRKPKFETVLSELIVVKNEANHAINNIHQWVQPTYLSKYLHQGFDSIYLQKEPLGVTLIIGAWNYPILLVLAPLVGAIAAGNCAVLKPSEVSSTTSNAIAELLPKYLDQDCFPVWQGGIEETTEILDQKFDHIFYTGSSFVGKKVMAAAAKNLTPVTLELGGKSPAYIDKESNIDIVANRITWGKFINSGQTCTSCDYILCHEAVVDEFCKAVKKRILHCFGEDPKQSLDLSRIINDRNFSRIAKLMDDVPSSKLVVGGVRDPSERYIAPTVYRDISMDDTIMQGEIFGPLMPIISVSGHEEAIRIMNSGEKPLAMYVFSNNNKVVDDVLDNVSSGGTTVNDVLMQAAVPNVPFGGVGNSGMGSYHGKFGFNTFTHERPVVRRTQGMEMLVESRYPPYTDKNLSMISWLISEKQGGYCNIL</sequence>
<evidence type="ECO:0000256" key="4">
    <source>
        <dbReference type="PIRNR" id="PIRNR036492"/>
    </source>
</evidence>
<evidence type="ECO:0000259" key="8">
    <source>
        <dbReference type="Pfam" id="PF00171"/>
    </source>
</evidence>
<dbReference type="Gene3D" id="3.40.605.10">
    <property type="entry name" value="Aldehyde Dehydrogenase, Chain A, domain 1"/>
    <property type="match status" value="1"/>
</dbReference>
<dbReference type="GO" id="GO:0006081">
    <property type="term" value="P:aldehyde metabolic process"/>
    <property type="evidence" value="ECO:0007669"/>
    <property type="project" value="InterPro"/>
</dbReference>
<dbReference type="InterPro" id="IPR016162">
    <property type="entry name" value="Ald_DH_N"/>
</dbReference>
<accession>A0A6F9D6R3</accession>
<evidence type="ECO:0000256" key="1">
    <source>
        <dbReference type="ARBA" id="ARBA00009986"/>
    </source>
</evidence>
<dbReference type="FunFam" id="3.40.309.10:FF:000003">
    <property type="entry name" value="Aldehyde dehydrogenase"/>
    <property type="match status" value="1"/>
</dbReference>
<gene>
    <name evidence="9" type="primary">Aldh3a1-002</name>
</gene>
<feature type="active site" evidence="5 6">
    <location>
        <position position="209"/>
    </location>
</feature>
<organism evidence="9">
    <name type="scientific">Phallusia mammillata</name>
    <dbReference type="NCBI Taxonomy" id="59560"/>
    <lineage>
        <taxon>Eukaryota</taxon>
        <taxon>Metazoa</taxon>
        <taxon>Chordata</taxon>
        <taxon>Tunicata</taxon>
        <taxon>Ascidiacea</taxon>
        <taxon>Phlebobranchia</taxon>
        <taxon>Ascidiidae</taxon>
        <taxon>Phallusia</taxon>
    </lineage>
</organism>
<reference evidence="9" key="1">
    <citation type="submission" date="2020-04" db="EMBL/GenBank/DDBJ databases">
        <authorList>
            <person name="Neveu A P."/>
        </authorList>
    </citation>
    <scope>NUCLEOTIDE SEQUENCE</scope>
    <source>
        <tissue evidence="9">Whole embryo</tissue>
    </source>
</reference>
<dbReference type="FunFam" id="3.40.605.10:FF:000004">
    <property type="entry name" value="Aldehyde dehydrogenase"/>
    <property type="match status" value="1"/>
</dbReference>
<evidence type="ECO:0000313" key="9">
    <source>
        <dbReference type="EMBL" id="CAB3221022.1"/>
    </source>
</evidence>
<keyword evidence="3" id="KW-0520">NAD</keyword>
<dbReference type="PIRSF" id="PIRSF036492">
    <property type="entry name" value="ALDH"/>
    <property type="match status" value="1"/>
</dbReference>
<dbReference type="InterPro" id="IPR016163">
    <property type="entry name" value="Ald_DH_C"/>
</dbReference>
<dbReference type="EMBL" id="LR782848">
    <property type="protein sequence ID" value="CAB3221022.1"/>
    <property type="molecule type" value="mRNA"/>
</dbReference>
<dbReference type="InterPro" id="IPR012394">
    <property type="entry name" value="Aldehyde_DH_NAD(P)"/>
</dbReference>
<keyword evidence="2 4" id="KW-0560">Oxidoreductase</keyword>
<dbReference type="InterPro" id="IPR029510">
    <property type="entry name" value="Ald_DH_CS_GLU"/>
</dbReference>
<evidence type="ECO:0000256" key="5">
    <source>
        <dbReference type="PIRSR" id="PIRSR036492-1"/>
    </source>
</evidence>
<dbReference type="GO" id="GO:0004029">
    <property type="term" value="F:aldehyde dehydrogenase (NAD+) activity"/>
    <property type="evidence" value="ECO:0007669"/>
    <property type="project" value="TreeGrafter"/>
</dbReference>
<feature type="active site" evidence="5">
    <location>
        <position position="243"/>
    </location>
</feature>
<protein>
    <recommendedName>
        <fullName evidence="4">Aldehyde dehydrogenase</fullName>
    </recommendedName>
</protein>
<dbReference type="PANTHER" id="PTHR43570:SF16">
    <property type="entry name" value="ALDEHYDE DEHYDROGENASE TYPE III, ISOFORM Q"/>
    <property type="match status" value="1"/>
</dbReference>